<feature type="topological domain" description="Cytoplasmic" evidence="8">
    <location>
        <begin position="22"/>
        <end position="564"/>
    </location>
</feature>
<dbReference type="InterPro" id="IPR010379">
    <property type="entry name" value="EzrA"/>
</dbReference>
<keyword evidence="6 8" id="KW-0717">Septation</keyword>
<evidence type="ECO:0000313" key="10">
    <source>
        <dbReference type="Proteomes" id="UP000321440"/>
    </source>
</evidence>
<keyword evidence="5 8" id="KW-0472">Membrane</keyword>
<evidence type="ECO:0000256" key="7">
    <source>
        <dbReference type="ARBA" id="ARBA00023306"/>
    </source>
</evidence>
<protein>
    <recommendedName>
        <fullName evidence="8">Septation ring formation regulator EzrA</fullName>
    </recommendedName>
</protein>
<dbReference type="GO" id="GO:0005886">
    <property type="term" value="C:plasma membrane"/>
    <property type="evidence" value="ECO:0007669"/>
    <property type="project" value="UniProtKB-SubCell"/>
</dbReference>
<evidence type="ECO:0000256" key="4">
    <source>
        <dbReference type="ARBA" id="ARBA00023054"/>
    </source>
</evidence>
<dbReference type="AlphaFoldDB" id="A0A511W6J4"/>
<keyword evidence="10" id="KW-1185">Reference proteome</keyword>
<dbReference type="EMBL" id="BJYA01000011">
    <property type="protein sequence ID" value="GEN45918.1"/>
    <property type="molecule type" value="Genomic_DNA"/>
</dbReference>
<dbReference type="Gene3D" id="1.10.287.1490">
    <property type="match status" value="1"/>
</dbReference>
<evidence type="ECO:0000256" key="2">
    <source>
        <dbReference type="ARBA" id="ARBA00022692"/>
    </source>
</evidence>
<feature type="topological domain" description="Extracellular" evidence="8">
    <location>
        <begin position="1"/>
        <end position="2"/>
    </location>
</feature>
<keyword evidence="7 8" id="KW-0131">Cell cycle</keyword>
<accession>A0A511W6J4</accession>
<evidence type="ECO:0000256" key="8">
    <source>
        <dbReference type="HAMAP-Rule" id="MF_00728"/>
    </source>
</evidence>
<evidence type="ECO:0000256" key="1">
    <source>
        <dbReference type="ARBA" id="ARBA00022618"/>
    </source>
</evidence>
<keyword evidence="2 8" id="KW-0812">Transmembrane</keyword>
<reference evidence="9 10" key="1">
    <citation type="submission" date="2019-07" db="EMBL/GenBank/DDBJ databases">
        <title>Whole genome shotgun sequence of Alkalibacillus haloalkaliphilus NBRC 103110.</title>
        <authorList>
            <person name="Hosoyama A."/>
            <person name="Uohara A."/>
            <person name="Ohji S."/>
            <person name="Ichikawa N."/>
        </authorList>
    </citation>
    <scope>NUCLEOTIDE SEQUENCE [LARGE SCALE GENOMIC DNA]</scope>
    <source>
        <strain evidence="9 10">NBRC 103110</strain>
    </source>
</reference>
<dbReference type="GO" id="GO:0000917">
    <property type="term" value="P:division septum assembly"/>
    <property type="evidence" value="ECO:0007669"/>
    <property type="project" value="UniProtKB-KW"/>
</dbReference>
<comment type="subcellular location">
    <subcellularLocation>
        <location evidence="8">Cell membrane</location>
        <topology evidence="8">Single-pass membrane protein</topology>
    </subcellularLocation>
    <text evidence="8">Colocalized with FtsZ to the nascent septal site.</text>
</comment>
<sequence>MEYIIGILVVVIAFILVGVIMRRKVYNSVDKLEQWKVQLMSRQVADELGKVRHLNLTGETEELFESWRNEWDEINDYVFTEVEEFLLDAEEAAEKYKFGKASRTLKTVEQKLYKVEQTIDDIFEEVDRLLHSEQDSREEAEKLHPRISEVRKKVLQNGYQLGKAEVVFEVELDDLQNDMNQYEELTNSGNYTEAQELIHNVKSRLHELDRKVNVFPDLYRMCKHTLPEELDQLQNGVKEMKDDGFRVQHLGVEKEIQTHHETLLAIVEQLNKGIDDGVENQIEQIRSRMIEIYDQLEKEAFDKNFVMQKQPLLDEKVDKANESFAATKENVMAVKENYHLKDEKYEEQYELEKNLDQLSKKATRIKSMITHEEQPYSSIRLDLEEWQKDFEAWEEKQSKFDAHLYNLRKDELNSREQINDLKQKIINVRQKLQKSNLPGIPNYIIDLVNQARDLIEQSNEKVNEQPLDVDEVSRVLEEADKCVARAVEQTNLILEQAEFAEYVIQYANRYRSSYPVLAAKIAEAEDHFRRNDYETALEQASQALEEVEPGALKKIEDQLKLTAS</sequence>
<dbReference type="OrthoDB" id="1654473at2"/>
<feature type="coiled-coil region" evidence="8">
    <location>
        <begin position="165"/>
        <end position="211"/>
    </location>
</feature>
<dbReference type="HAMAP" id="MF_00728">
    <property type="entry name" value="EzrA"/>
    <property type="match status" value="1"/>
</dbReference>
<feature type="coiled-coil region" evidence="8">
    <location>
        <begin position="341"/>
        <end position="396"/>
    </location>
</feature>
<gene>
    <name evidence="8 9" type="primary">ezrA</name>
    <name evidence="9" type="ORF">AHA02nite_16940</name>
</gene>
<evidence type="ECO:0000256" key="6">
    <source>
        <dbReference type="ARBA" id="ARBA00023210"/>
    </source>
</evidence>
<keyword evidence="4 8" id="KW-0175">Coiled coil</keyword>
<keyword evidence="1 8" id="KW-0132">Cell division</keyword>
<dbReference type="Pfam" id="PF06160">
    <property type="entry name" value="EzrA"/>
    <property type="match status" value="1"/>
</dbReference>
<evidence type="ECO:0000256" key="5">
    <source>
        <dbReference type="ARBA" id="ARBA00023136"/>
    </source>
</evidence>
<keyword evidence="8" id="KW-1003">Cell membrane</keyword>
<dbReference type="GO" id="GO:0000921">
    <property type="term" value="P:septin ring assembly"/>
    <property type="evidence" value="ECO:0007669"/>
    <property type="project" value="InterPro"/>
</dbReference>
<organism evidence="9 10">
    <name type="scientific">Alkalibacillus haloalkaliphilus</name>
    <dbReference type="NCBI Taxonomy" id="94136"/>
    <lineage>
        <taxon>Bacteria</taxon>
        <taxon>Bacillati</taxon>
        <taxon>Bacillota</taxon>
        <taxon>Bacilli</taxon>
        <taxon>Bacillales</taxon>
        <taxon>Bacillaceae</taxon>
        <taxon>Alkalibacillus</taxon>
    </lineage>
</organism>
<dbReference type="RefSeq" id="WP_146816267.1">
    <property type="nucleotide sequence ID" value="NZ_BJYA01000011.1"/>
</dbReference>
<evidence type="ECO:0000256" key="3">
    <source>
        <dbReference type="ARBA" id="ARBA00022989"/>
    </source>
</evidence>
<comment type="similarity">
    <text evidence="8">Belongs to the EzrA family.</text>
</comment>
<dbReference type="GO" id="GO:0005940">
    <property type="term" value="C:septin ring"/>
    <property type="evidence" value="ECO:0007669"/>
    <property type="project" value="InterPro"/>
</dbReference>
<keyword evidence="3 8" id="KW-1133">Transmembrane helix</keyword>
<name>A0A511W6J4_9BACI</name>
<dbReference type="NCBIfam" id="NF003413">
    <property type="entry name" value="PRK04778.1-7"/>
    <property type="match status" value="1"/>
</dbReference>
<proteinExistence type="inferred from homology"/>
<dbReference type="Proteomes" id="UP000321440">
    <property type="component" value="Unassembled WGS sequence"/>
</dbReference>
<comment type="function">
    <text evidence="8">Negative regulator of FtsZ ring formation; modulates the frequency and position of FtsZ ring formation. Inhibits FtsZ ring formation at polar sites. Interacts either with FtsZ or with one of its binding partners to promote depolymerization.</text>
</comment>
<evidence type="ECO:0000313" key="9">
    <source>
        <dbReference type="EMBL" id="GEN45918.1"/>
    </source>
</evidence>
<comment type="caution">
    <text evidence="9">The sequence shown here is derived from an EMBL/GenBank/DDBJ whole genome shotgun (WGS) entry which is preliminary data.</text>
</comment>